<evidence type="ECO:0008006" key="3">
    <source>
        <dbReference type="Google" id="ProtNLM"/>
    </source>
</evidence>
<dbReference type="EMBL" id="CP001195">
    <property type="protein sequence ID" value="ACI59561.1"/>
    <property type="molecule type" value="Genomic_DNA"/>
</dbReference>
<gene>
    <name evidence="1" type="ordered locus">Rleg2_6183</name>
</gene>
<protein>
    <recommendedName>
        <fullName evidence="3">DUF1419 domain-containing protein</fullName>
    </recommendedName>
</protein>
<geneLocation type="plasmid" evidence="1 2">
    <name>pRLG203</name>
</geneLocation>
<dbReference type="AlphaFoldDB" id="A0ABF7QZF7"/>
<dbReference type="KEGG" id="rlt:Rleg2_6183"/>
<dbReference type="RefSeq" id="WP_012559828.1">
    <property type="nucleotide sequence ID" value="NC_011370.1"/>
</dbReference>
<evidence type="ECO:0000313" key="2">
    <source>
        <dbReference type="Proteomes" id="UP000008330"/>
    </source>
</evidence>
<dbReference type="Proteomes" id="UP000008330">
    <property type="component" value="Plasmid pRLG203"/>
</dbReference>
<keyword evidence="2" id="KW-1185">Reference proteome</keyword>
<sequence length="205" mass="23306">MSHLQNLTCQPRKVLEGVATRQQMYALFNRHSQAPSDEQRATGARYSGEWFEVSEGDHDRMFEILPPLFYRGDLFAMREFLAARVTSVFFALRLNGGLRHFHGYCDLAEPSSIDRMRAAIIARESAPSRSMTRAEKLDYIWSTTGPEYRAYADFRSTPAFLGRLIVVVYSAADGKIWKLLDDLTDLEIAAKLPVQFRHLPDIAAA</sequence>
<accession>A0ABF7QZF7</accession>
<dbReference type="Pfam" id="PF07215">
    <property type="entry name" value="DUF1419"/>
    <property type="match status" value="1"/>
</dbReference>
<dbReference type="InterPro" id="IPR009862">
    <property type="entry name" value="DUF1419"/>
</dbReference>
<evidence type="ECO:0000313" key="1">
    <source>
        <dbReference type="EMBL" id="ACI59561.1"/>
    </source>
</evidence>
<reference evidence="1 2" key="1">
    <citation type="journal article" date="2010" name="Stand. Genomic Sci.">
        <title>Complete genome sequence of Rhizobium leguminosarum bv trifolii strain WSM2304, an effective microsymbiont of the South American clover Trifolium polymorphum.</title>
        <authorList>
            <person name="Reeve W."/>
            <person name="O'Hara G."/>
            <person name="Chain P."/>
            <person name="Ardley J."/>
            <person name="Brau L."/>
            <person name="Nandesena K."/>
            <person name="Tiwari R."/>
            <person name="Malfatti S."/>
            <person name="Kiss H."/>
            <person name="Lapidus A."/>
            <person name="Copeland A."/>
            <person name="Nolan M."/>
            <person name="Land M."/>
            <person name="Ivanova N."/>
            <person name="Mavromatis K."/>
            <person name="Markowitz V."/>
            <person name="Kyrpides N."/>
            <person name="Melino V."/>
            <person name="Denton M."/>
            <person name="Yates R."/>
            <person name="Howieson J."/>
        </authorList>
    </citation>
    <scope>NUCLEOTIDE SEQUENCE [LARGE SCALE GENOMIC DNA]</scope>
    <source>
        <strain evidence="1 2">WSM2304</strain>
    </source>
</reference>
<name>A0ABF7QZF7_RHILW</name>
<keyword evidence="1" id="KW-0614">Plasmid</keyword>
<organism evidence="1 2">
    <name type="scientific">Rhizobium leguminosarum bv. trifolii (strain WSM2304)</name>
    <dbReference type="NCBI Taxonomy" id="395492"/>
    <lineage>
        <taxon>Bacteria</taxon>
        <taxon>Pseudomonadati</taxon>
        <taxon>Pseudomonadota</taxon>
        <taxon>Alphaproteobacteria</taxon>
        <taxon>Hyphomicrobiales</taxon>
        <taxon>Rhizobiaceae</taxon>
        <taxon>Rhizobium/Agrobacterium group</taxon>
        <taxon>Rhizobium</taxon>
    </lineage>
</organism>
<proteinExistence type="predicted"/>